<comment type="caution">
    <text evidence="3">The sequence shown here is derived from an EMBL/GenBank/DDBJ whole genome shotgun (WGS) entry which is preliminary data.</text>
</comment>
<organism evidence="3 4">
    <name type="scientific">Heterodera trifolii</name>
    <dbReference type="NCBI Taxonomy" id="157864"/>
    <lineage>
        <taxon>Eukaryota</taxon>
        <taxon>Metazoa</taxon>
        <taxon>Ecdysozoa</taxon>
        <taxon>Nematoda</taxon>
        <taxon>Chromadorea</taxon>
        <taxon>Rhabditida</taxon>
        <taxon>Tylenchina</taxon>
        <taxon>Tylenchomorpha</taxon>
        <taxon>Tylenchoidea</taxon>
        <taxon>Heteroderidae</taxon>
        <taxon>Heteroderinae</taxon>
        <taxon>Heterodera</taxon>
    </lineage>
</organism>
<proteinExistence type="predicted"/>
<evidence type="ECO:0000256" key="1">
    <source>
        <dbReference type="SAM" id="MobiDB-lite"/>
    </source>
</evidence>
<evidence type="ECO:0000313" key="3">
    <source>
        <dbReference type="EMBL" id="KAL3104806.1"/>
    </source>
</evidence>
<keyword evidence="2" id="KW-0812">Transmembrane</keyword>
<protein>
    <submittedName>
        <fullName evidence="3">Uncharacterized protein</fullName>
    </submittedName>
</protein>
<dbReference type="EMBL" id="JBICBT010000696">
    <property type="protein sequence ID" value="KAL3104806.1"/>
    <property type="molecule type" value="Genomic_DNA"/>
</dbReference>
<reference evidence="3 4" key="1">
    <citation type="submission" date="2024-10" db="EMBL/GenBank/DDBJ databases">
        <authorList>
            <person name="Kim D."/>
        </authorList>
    </citation>
    <scope>NUCLEOTIDE SEQUENCE [LARGE SCALE GENOMIC DNA]</scope>
    <source>
        <strain evidence="3">BH-2024</strain>
    </source>
</reference>
<evidence type="ECO:0000256" key="2">
    <source>
        <dbReference type="SAM" id="Phobius"/>
    </source>
</evidence>
<gene>
    <name evidence="3" type="ORF">niasHT_024005</name>
</gene>
<keyword evidence="2" id="KW-0472">Membrane</keyword>
<dbReference type="AlphaFoldDB" id="A0ABD2KPC3"/>
<dbReference type="Proteomes" id="UP001620626">
    <property type="component" value="Unassembled WGS sequence"/>
</dbReference>
<name>A0ABD2KPC3_9BILA</name>
<feature type="transmembrane region" description="Helical" evidence="2">
    <location>
        <begin position="21"/>
        <end position="42"/>
    </location>
</feature>
<sequence>MCHRRNWHSLRPPGAAGGLPAGLPTIGMLMMPSSAVLVLFWLTAATAPPPQSLYYSIDSLSAVPSAGDDNAAPQRRRHQMQWHNPWGDELGPFRIRQKRVHDKGIGTAKRKRNGDTSKSDDGRTTSGGKNGTAAPGELSADWRWPSAEKAVPLEELPVVGPRAELAFRANQTQMHVRTATWLLQPNQCMEAHFRVEGKRTRLLMYTCHMAEGGNCVLDKFLATTTLKQFLDSANPSPLDSCHKLQPWMSSSAPFSFHFRFLRRPRKFADRAKELRHRRRRHGRHATREVGRIELRGFRTCESACGSEEKGGQLDDVQLAGADYFADPLEGWKRRKR</sequence>
<accession>A0ABD2KPC3</accession>
<feature type="compositionally biased region" description="Basic and acidic residues" evidence="1">
    <location>
        <begin position="113"/>
        <end position="123"/>
    </location>
</feature>
<keyword evidence="4" id="KW-1185">Reference proteome</keyword>
<evidence type="ECO:0000313" key="4">
    <source>
        <dbReference type="Proteomes" id="UP001620626"/>
    </source>
</evidence>
<feature type="region of interest" description="Disordered" evidence="1">
    <location>
        <begin position="66"/>
        <end position="143"/>
    </location>
</feature>
<keyword evidence="2" id="KW-1133">Transmembrane helix</keyword>